<keyword evidence="5" id="KW-1185">Reference proteome</keyword>
<dbReference type="Gene3D" id="2.40.420.20">
    <property type="match status" value="1"/>
</dbReference>
<gene>
    <name evidence="4" type="ORF">DDZ16_07850</name>
</gene>
<dbReference type="Gene3D" id="2.40.30.170">
    <property type="match status" value="1"/>
</dbReference>
<name>A0A2U2B9Q4_9BACT</name>
<dbReference type="Pfam" id="PF25917">
    <property type="entry name" value="BSH_RND"/>
    <property type="match status" value="1"/>
</dbReference>
<evidence type="ECO:0000259" key="3">
    <source>
        <dbReference type="Pfam" id="PF25917"/>
    </source>
</evidence>
<dbReference type="AlphaFoldDB" id="A0A2U2B9Q4"/>
<evidence type="ECO:0000256" key="2">
    <source>
        <dbReference type="SAM" id="Coils"/>
    </source>
</evidence>
<dbReference type="PANTHER" id="PTHR30469">
    <property type="entry name" value="MULTIDRUG RESISTANCE PROTEIN MDTA"/>
    <property type="match status" value="1"/>
</dbReference>
<comment type="similarity">
    <text evidence="1">Belongs to the membrane fusion protein (MFP) (TC 8.A.1) family.</text>
</comment>
<dbReference type="Gene3D" id="2.40.50.100">
    <property type="match status" value="1"/>
</dbReference>
<proteinExistence type="inferred from homology"/>
<accession>A0A2U2B9Q4</accession>
<sequence length="385" mass="43221">MSKKKSLLISLSILLGAAIVVVIIFQTEPTAHREGATKETAMLVDVQTIQRGNYKPVIVTTGTVEPEREIMLSPRVAGEVINRSDKFDPGQTVQKNEFLLRLDPVDYEIALELRKSELQQAMADLEIEKGRQEIARRDFQQAGETLSPENQSLVLREPQQQTARARVAAGRSAVRQAEIDLQRTRITAPFDAQILSRNVDLGSQVARGEELGNLVGTERYWVVATVPQSRIPWLSFAEKEEEAAQVTIQNRNAWRENEYRKGFLYKMIGALENQTRMVRVLVAVPDPLNVSTSNPEGPDLLIGAFVEVRIKGEELEDVFKLNRDFVRKNQTVWVMENDTLAIKPVDIVLTDAEFAYISDGLEDNDQVVTTNLATVVEGSPLRLEE</sequence>
<protein>
    <submittedName>
        <fullName evidence="4">Efflux transporter periplasmic adaptor subunit</fullName>
    </submittedName>
</protein>
<comment type="caution">
    <text evidence="4">The sequence shown here is derived from an EMBL/GenBank/DDBJ whole genome shotgun (WGS) entry which is preliminary data.</text>
</comment>
<feature type="domain" description="Multidrug resistance protein MdtA-like barrel-sandwich hybrid" evidence="3">
    <location>
        <begin position="70"/>
        <end position="215"/>
    </location>
</feature>
<dbReference type="GO" id="GO:0015562">
    <property type="term" value="F:efflux transmembrane transporter activity"/>
    <property type="evidence" value="ECO:0007669"/>
    <property type="project" value="TreeGrafter"/>
</dbReference>
<dbReference type="GO" id="GO:1990281">
    <property type="term" value="C:efflux pump complex"/>
    <property type="evidence" value="ECO:0007669"/>
    <property type="project" value="TreeGrafter"/>
</dbReference>
<dbReference type="Gene3D" id="1.10.287.470">
    <property type="entry name" value="Helix hairpin bin"/>
    <property type="match status" value="1"/>
</dbReference>
<dbReference type="Proteomes" id="UP000244956">
    <property type="component" value="Unassembled WGS sequence"/>
</dbReference>
<keyword evidence="2" id="KW-0175">Coiled coil</keyword>
<reference evidence="4 5" key="1">
    <citation type="submission" date="2018-05" db="EMBL/GenBank/DDBJ databases">
        <title>Marinilabilia rubrum sp. nov., isolated from saltern sediment.</title>
        <authorList>
            <person name="Zhang R."/>
        </authorList>
    </citation>
    <scope>NUCLEOTIDE SEQUENCE [LARGE SCALE GENOMIC DNA]</scope>
    <source>
        <strain evidence="4 5">WTE16</strain>
    </source>
</reference>
<dbReference type="RefSeq" id="WP_109263901.1">
    <property type="nucleotide sequence ID" value="NZ_QEWP01000005.1"/>
</dbReference>
<dbReference type="SUPFAM" id="SSF111369">
    <property type="entry name" value="HlyD-like secretion proteins"/>
    <property type="match status" value="1"/>
</dbReference>
<dbReference type="OrthoDB" id="9806939at2"/>
<evidence type="ECO:0000256" key="1">
    <source>
        <dbReference type="ARBA" id="ARBA00009477"/>
    </source>
</evidence>
<dbReference type="NCBIfam" id="TIGR01730">
    <property type="entry name" value="RND_mfp"/>
    <property type="match status" value="1"/>
</dbReference>
<evidence type="ECO:0000313" key="4">
    <source>
        <dbReference type="EMBL" id="PWD99800.1"/>
    </source>
</evidence>
<dbReference type="InterPro" id="IPR058625">
    <property type="entry name" value="MdtA-like_BSH"/>
</dbReference>
<organism evidence="4 5">
    <name type="scientific">Marinilabilia rubra</name>
    <dbReference type="NCBI Taxonomy" id="2162893"/>
    <lineage>
        <taxon>Bacteria</taxon>
        <taxon>Pseudomonadati</taxon>
        <taxon>Bacteroidota</taxon>
        <taxon>Bacteroidia</taxon>
        <taxon>Marinilabiliales</taxon>
        <taxon>Marinilabiliaceae</taxon>
        <taxon>Marinilabilia</taxon>
    </lineage>
</organism>
<evidence type="ECO:0000313" key="5">
    <source>
        <dbReference type="Proteomes" id="UP000244956"/>
    </source>
</evidence>
<feature type="coiled-coil region" evidence="2">
    <location>
        <begin position="108"/>
        <end position="135"/>
    </location>
</feature>
<dbReference type="PANTHER" id="PTHR30469:SF12">
    <property type="entry name" value="MULTIDRUG RESISTANCE PROTEIN MDTA"/>
    <property type="match status" value="1"/>
</dbReference>
<dbReference type="InterPro" id="IPR006143">
    <property type="entry name" value="RND_pump_MFP"/>
</dbReference>
<dbReference type="EMBL" id="QEWP01000005">
    <property type="protein sequence ID" value="PWD99800.1"/>
    <property type="molecule type" value="Genomic_DNA"/>
</dbReference>